<dbReference type="PANTHER" id="PTHR10694">
    <property type="entry name" value="LYSINE-SPECIFIC DEMETHYLASE"/>
    <property type="match status" value="1"/>
</dbReference>
<evidence type="ECO:0000256" key="13">
    <source>
        <dbReference type="ARBA" id="ARBA00023015"/>
    </source>
</evidence>
<feature type="domain" description="PHD-type" evidence="20">
    <location>
        <begin position="1783"/>
        <end position="1898"/>
    </location>
</feature>
<dbReference type="InterPro" id="IPR003349">
    <property type="entry name" value="JmjN"/>
</dbReference>
<dbReference type="InterPro" id="IPR013083">
    <property type="entry name" value="Znf_RING/FYVE/PHD"/>
</dbReference>
<evidence type="ECO:0000256" key="15">
    <source>
        <dbReference type="ARBA" id="ARBA00023242"/>
    </source>
</evidence>
<feature type="compositionally biased region" description="Low complexity" evidence="17">
    <location>
        <begin position="604"/>
        <end position="647"/>
    </location>
</feature>
<dbReference type="OrthoDB" id="9547406at2759"/>
<evidence type="ECO:0000313" key="22">
    <source>
        <dbReference type="Proteomes" id="UP000678393"/>
    </source>
</evidence>
<dbReference type="CDD" id="cd20391">
    <property type="entry name" value="Tudor_JMJD2_rpt1"/>
    <property type="match status" value="1"/>
</dbReference>
<protein>
    <recommendedName>
        <fullName evidence="4">[histone H3]-trimethyl-L-lysine(9) demethylase</fullName>
        <ecNumber evidence="4">1.14.11.66</ecNumber>
    </recommendedName>
</protein>
<evidence type="ECO:0000259" key="18">
    <source>
        <dbReference type="PROSITE" id="PS51183"/>
    </source>
</evidence>
<accession>A0A8S3YY12</accession>
<keyword evidence="11" id="KW-0560">Oxidoreductase</keyword>
<dbReference type="GO" id="GO:0000785">
    <property type="term" value="C:chromatin"/>
    <property type="evidence" value="ECO:0007669"/>
    <property type="project" value="TreeGrafter"/>
</dbReference>
<dbReference type="SMART" id="SM00545">
    <property type="entry name" value="JmjN"/>
    <property type="match status" value="1"/>
</dbReference>
<dbReference type="Proteomes" id="UP000678393">
    <property type="component" value="Unassembled WGS sequence"/>
</dbReference>
<dbReference type="SMART" id="SM00558">
    <property type="entry name" value="JmjC"/>
    <property type="match status" value="1"/>
</dbReference>
<evidence type="ECO:0000256" key="4">
    <source>
        <dbReference type="ARBA" id="ARBA00012900"/>
    </source>
</evidence>
<evidence type="ECO:0000256" key="16">
    <source>
        <dbReference type="ARBA" id="ARBA00049349"/>
    </source>
</evidence>
<sequence length="2069" mass="225880">MTSPASGGPDGIMVFRPTFEEFKDFKQYIQYIESKGAHKMGIAKIIPPKEWVPRKKGYDDLDLMIPAPIEQVVTGQQGLYTQYNVQKKAMHVKEFEKLANSSRYCTPKHYDYEDLERKYWKNVAFSAAIYGADITGSLTDDDQDHWNINRLGTILDHVKNDLGILIEGVCTAYLYFGMWKTTFAWHTEDMDLYSINYLHFGAPKSWYAVPPEQGQRLERLAQGFFPSSFSECPAFLRHKMSLISPSILKKYSIPVHKATQEAGEIIITFPYGYHSGYNHGFNCAESTNFATERWIEYGKRCLQCVCRRDGVKISMDIFVQKYQPERYLLWKEGKDIAPHPEGHRDAKRVSNNRHSRKKIEANSSGTAHSRRHPLKEDFPKTSMEVMVMAPDGDQCTTLEFQQTKQTYCEADRHKPKKKKMTEINDGIERKRMKVEDFELKYANWLHSHSKPTCVQTTEKYESSQNLSQKLNPPSNLSPFQEAFLKSLSSSGADTCQSLASESKQSLASGLSTTSSTSSLLTPRFVSLSSYRPRALAKSTHSLSQASSYPQAHCLSHVSSNPHSQSLLQVSSNSQSQCLLQVSSNSQSHSLSQVSSNPQLQCLPQVSSHSHSHSLSQESSNSQSHSLSQISSHSQSHSLSQITSHSQSHSVQKSSKSLCQVFTDVFCDNLVPGKLKRVEKAQDGSVHPNVPIQSPKEPNGVIATPMGVQGHVTQAHRYVSPRNAPSGTVMYTKQTPGPRMPGAINRPSHLLGSPAWRPAYCMQLGKNSLNSQDLNPAQAAAGKLVSGIHLGHGSPRKPTESSHPQKTHQQQVKILKPASSQKTGKASLISLLNHPQNISHLNPYNVSGVPRQQTVNRPYIGFIPSQNTSLPKAATSSTQTVTLSSPRGVPQILQLQDCVNIATPMLPNSQGAKPRVTEESLLKQFTGQLTEEGHCSPQGHLDTDEQMHSQITQLPGQSTEEGHCSPQGHLSADEQSHILPTQSQVSADNNQQQDSTLTKCVQNQMPPTTQSEWKYNVCQQLQLPQTTASTCQAASDLLALQEKTLPQEADMQISSGLSDPLLQCSKSNSIVTQSLLQSNKHLSLTPLLAAKEDNNHGLGLNQSPAPSGTRVHRQKFRDAVSLSASSPALTQAVGNPVVTVSLSHIVGHTPGGLVATQAQTEQLVTQTQSHGYWTVSPVQMNRYANGNLTVNPMQTNGYGNENLVVNLAQTSGYYDGNLIVSPNQTNGNDNGNLVKSTTPSLFPGLVYNNNGYNPVVTVLSQTGAHSAGNATEVDVSSLSQTIAHSNGNFVTPLSQTVACSSGNFVTPLSQTVACSSENFVVTPAQTVGLGHGRLIMSPMYSNELVTEKPGVTVSTTLVQTTEQGHMHLSVTPSCSPTRLQTGGTVIIPSSMSPPDTVAGTSQEVGLVSPLIVSQAPLSHGRLASASLTDHIEPQSRDLMDSVPETVPSSTPTSIKVDGVPVTVAPSFSPVSQSIGNCGSSVLTQGSTCAAQEVTCSSNGNFVVSCSIAPAVVELQGSDLGDVMKPIPFITTRTQAIRPSGASPFAPSTVSSVPPSGSGRPVGTSCDKPNKKPVLAVKDRKPKQPKHKKEKNSNTTRQQDSLVECTALSEKMYDVSEQMPSSVTTVPDLMSAANTDSHIFKLPGQDHVWARPLTRLWQSGPCDVSAIQYYNRIMSQLPPHCSVCSLFQQLDPQKQTDVFTADPGHVEVPARTVPWIPENLFAVSASNKTPVCDNTSVDAEGCSALLRCTKCGVCVHASCYGELDTDLSQDWTCCACQSAATSPQSVICYLCCLYGGALQRTTDGHWAHIVCALTVTEAVFTDVRHRSPINISSISAARYKLKCSLCTCVATSISHRTACVQCSVGRCMTSFHVTCAYHAGIKFEVSAWPAPVYVTCLKHLSGPSKRTRHPRKLSVVSAGDRVVAKHKNTRFYWGKVVGVTKRKLFVVDFDDGTYSQNILPGDIQGQDGFVSGEHRPGEHVHVLWHDGLMYGATVRDINLQDMYTVEFENGCQRQVTREDMWTEAEDIPRHVRNRMSQATDKKFEDSSPVCVGPRNKKRVNYRQLVEGSLLE</sequence>
<feature type="region of interest" description="Disordered" evidence="17">
    <location>
        <begin position="455"/>
        <end position="474"/>
    </location>
</feature>
<keyword evidence="22" id="KW-1185">Reference proteome</keyword>
<dbReference type="Pfam" id="PF02375">
    <property type="entry name" value="JmjN"/>
    <property type="match status" value="1"/>
</dbReference>
<evidence type="ECO:0000256" key="11">
    <source>
        <dbReference type="ARBA" id="ARBA00023002"/>
    </source>
</evidence>
<feature type="compositionally biased region" description="Low complexity" evidence="17">
    <location>
        <begin position="1545"/>
        <end position="1563"/>
    </location>
</feature>
<evidence type="ECO:0000256" key="8">
    <source>
        <dbReference type="ARBA" id="ARBA00022833"/>
    </source>
</evidence>
<dbReference type="Gene3D" id="2.60.120.650">
    <property type="entry name" value="Cupin"/>
    <property type="match status" value="1"/>
</dbReference>
<dbReference type="GO" id="GO:0010468">
    <property type="term" value="P:regulation of gene expression"/>
    <property type="evidence" value="ECO:0007669"/>
    <property type="project" value="TreeGrafter"/>
</dbReference>
<evidence type="ECO:0000259" key="19">
    <source>
        <dbReference type="PROSITE" id="PS51184"/>
    </source>
</evidence>
<dbReference type="GO" id="GO:0005634">
    <property type="term" value="C:nucleus"/>
    <property type="evidence" value="ECO:0007669"/>
    <property type="project" value="UniProtKB-SubCell"/>
</dbReference>
<keyword evidence="15" id="KW-0539">Nucleus</keyword>
<comment type="similarity">
    <text evidence="3">Belongs to the JHDM3 histone demethylase family.</text>
</comment>
<evidence type="ECO:0000256" key="14">
    <source>
        <dbReference type="ARBA" id="ARBA00023163"/>
    </source>
</evidence>
<dbReference type="InterPro" id="IPR002999">
    <property type="entry name" value="Tudor"/>
</dbReference>
<evidence type="ECO:0000256" key="12">
    <source>
        <dbReference type="ARBA" id="ARBA00023004"/>
    </source>
</evidence>
<comment type="cofactor">
    <cofactor evidence="1">
        <name>Fe(2+)</name>
        <dbReference type="ChEBI" id="CHEBI:29033"/>
    </cofactor>
</comment>
<keyword evidence="8" id="KW-0862">Zinc</keyword>
<reference evidence="21" key="1">
    <citation type="submission" date="2021-04" db="EMBL/GenBank/DDBJ databases">
        <authorList>
            <consortium name="Molecular Ecology Group"/>
        </authorList>
    </citation>
    <scope>NUCLEOTIDE SEQUENCE</scope>
</reference>
<dbReference type="PROSITE" id="PS51805">
    <property type="entry name" value="EPHD"/>
    <property type="match status" value="1"/>
</dbReference>
<feature type="compositionally biased region" description="Basic and acidic residues" evidence="17">
    <location>
        <begin position="338"/>
        <end position="348"/>
    </location>
</feature>
<evidence type="ECO:0000256" key="2">
    <source>
        <dbReference type="ARBA" id="ARBA00004123"/>
    </source>
</evidence>
<dbReference type="GO" id="GO:0008270">
    <property type="term" value="F:zinc ion binding"/>
    <property type="evidence" value="ECO:0007669"/>
    <property type="project" value="UniProtKB-KW"/>
</dbReference>
<dbReference type="Gene3D" id="2.30.30.140">
    <property type="match status" value="1"/>
</dbReference>
<dbReference type="PANTHER" id="PTHR10694:SF7">
    <property type="entry name" value="[HISTONE H3]-TRIMETHYL-L-LYSINE(9) DEMETHYLASE"/>
    <property type="match status" value="1"/>
</dbReference>
<comment type="caution">
    <text evidence="21">The sequence shown here is derived from an EMBL/GenBank/DDBJ whole genome shotgun (WGS) entry which is preliminary data.</text>
</comment>
<dbReference type="GO" id="GO:0051864">
    <property type="term" value="F:histone H3K36 demethylase activity"/>
    <property type="evidence" value="ECO:0007669"/>
    <property type="project" value="TreeGrafter"/>
</dbReference>
<keyword evidence="5" id="KW-0479">Metal-binding</keyword>
<organism evidence="21 22">
    <name type="scientific">Candidula unifasciata</name>
    <dbReference type="NCBI Taxonomy" id="100452"/>
    <lineage>
        <taxon>Eukaryota</taxon>
        <taxon>Metazoa</taxon>
        <taxon>Spiralia</taxon>
        <taxon>Lophotrochozoa</taxon>
        <taxon>Mollusca</taxon>
        <taxon>Gastropoda</taxon>
        <taxon>Heterobranchia</taxon>
        <taxon>Euthyneura</taxon>
        <taxon>Panpulmonata</taxon>
        <taxon>Eupulmonata</taxon>
        <taxon>Stylommatophora</taxon>
        <taxon>Helicina</taxon>
        <taxon>Helicoidea</taxon>
        <taxon>Geomitridae</taxon>
        <taxon>Candidula</taxon>
    </lineage>
</organism>
<dbReference type="EMBL" id="CAJHNH020001024">
    <property type="protein sequence ID" value="CAG5121108.1"/>
    <property type="molecule type" value="Genomic_DNA"/>
</dbReference>
<dbReference type="Pfam" id="PF18104">
    <property type="entry name" value="Tudor_2"/>
    <property type="match status" value="2"/>
</dbReference>
<evidence type="ECO:0000256" key="3">
    <source>
        <dbReference type="ARBA" id="ARBA00009711"/>
    </source>
</evidence>
<dbReference type="SUPFAM" id="SSF63748">
    <property type="entry name" value="Tudor/PWWP/MBT"/>
    <property type="match status" value="2"/>
</dbReference>
<dbReference type="PROSITE" id="PS51184">
    <property type="entry name" value="JMJC"/>
    <property type="match status" value="1"/>
</dbReference>
<feature type="domain" description="JmjC" evidence="19">
    <location>
        <begin position="140"/>
        <end position="306"/>
    </location>
</feature>
<evidence type="ECO:0000256" key="9">
    <source>
        <dbReference type="ARBA" id="ARBA00022853"/>
    </source>
</evidence>
<gene>
    <name evidence="21" type="ORF">CUNI_LOCUS6666</name>
</gene>
<comment type="subcellular location">
    <subcellularLocation>
        <location evidence="2">Nucleus</location>
    </subcellularLocation>
</comment>
<dbReference type="SUPFAM" id="SSF51197">
    <property type="entry name" value="Clavaminate synthase-like"/>
    <property type="match status" value="1"/>
</dbReference>
<dbReference type="InterPro" id="IPR040477">
    <property type="entry name" value="KDM4-like_Tudor"/>
</dbReference>
<dbReference type="SMART" id="SM00333">
    <property type="entry name" value="TUDOR"/>
    <property type="match status" value="2"/>
</dbReference>
<feature type="region of interest" description="Disordered" evidence="17">
    <location>
        <begin position="603"/>
        <end position="647"/>
    </location>
</feature>
<evidence type="ECO:0000256" key="6">
    <source>
        <dbReference type="ARBA" id="ARBA00022737"/>
    </source>
</evidence>
<dbReference type="Gene3D" id="3.30.40.10">
    <property type="entry name" value="Zinc/RING finger domain, C3HC4 (zinc finger)"/>
    <property type="match status" value="1"/>
</dbReference>
<feature type="domain" description="JmjN" evidence="18">
    <location>
        <begin position="12"/>
        <end position="54"/>
    </location>
</feature>
<feature type="compositionally biased region" description="Polar residues" evidence="17">
    <location>
        <begin position="800"/>
        <end position="819"/>
    </location>
</feature>
<keyword evidence="7" id="KW-0863">Zinc-finger</keyword>
<dbReference type="FunFam" id="2.60.120.650:FF:000048">
    <property type="entry name" value="Lysine-specific demethylase 4A"/>
    <property type="match status" value="1"/>
</dbReference>
<dbReference type="Pfam" id="PF02373">
    <property type="entry name" value="JmjC"/>
    <property type="match status" value="1"/>
</dbReference>
<evidence type="ECO:0000256" key="1">
    <source>
        <dbReference type="ARBA" id="ARBA00001954"/>
    </source>
</evidence>
<feature type="compositionally biased region" description="Basic residues" evidence="17">
    <location>
        <begin position="1578"/>
        <end position="1588"/>
    </location>
</feature>
<dbReference type="InterPro" id="IPR034732">
    <property type="entry name" value="EPHD"/>
</dbReference>
<keyword evidence="12" id="KW-0408">Iron</keyword>
<dbReference type="Pfam" id="PF13832">
    <property type="entry name" value="zf-HC5HC2H_2"/>
    <property type="match status" value="1"/>
</dbReference>
<evidence type="ECO:0000256" key="5">
    <source>
        <dbReference type="ARBA" id="ARBA00022723"/>
    </source>
</evidence>
<dbReference type="Gene3D" id="3.10.330.70">
    <property type="match status" value="1"/>
</dbReference>
<keyword evidence="9" id="KW-0156">Chromatin regulator</keyword>
<keyword evidence="13" id="KW-0805">Transcription regulation</keyword>
<proteinExistence type="inferred from homology"/>
<evidence type="ECO:0000256" key="17">
    <source>
        <dbReference type="SAM" id="MobiDB-lite"/>
    </source>
</evidence>
<evidence type="ECO:0000259" key="20">
    <source>
        <dbReference type="PROSITE" id="PS51805"/>
    </source>
</evidence>
<keyword evidence="14" id="KW-0804">Transcription</keyword>
<feature type="region of interest" description="Disordered" evidence="17">
    <location>
        <begin position="1536"/>
        <end position="1597"/>
    </location>
</feature>
<evidence type="ECO:0000313" key="21">
    <source>
        <dbReference type="EMBL" id="CAG5121108.1"/>
    </source>
</evidence>
<dbReference type="GO" id="GO:0140684">
    <property type="term" value="F:histone H3K9me2/H3K9me3 demethylase activity"/>
    <property type="evidence" value="ECO:0007669"/>
    <property type="project" value="UniProtKB-EC"/>
</dbReference>
<dbReference type="InterPro" id="IPR003347">
    <property type="entry name" value="JmjC_dom"/>
</dbReference>
<dbReference type="EC" id="1.14.11.66" evidence="4"/>
<evidence type="ECO:0000256" key="7">
    <source>
        <dbReference type="ARBA" id="ARBA00022771"/>
    </source>
</evidence>
<keyword evidence="10" id="KW-0223">Dioxygenase</keyword>
<name>A0A8S3YY12_9EUPU</name>
<dbReference type="PROSITE" id="PS51183">
    <property type="entry name" value="JMJN"/>
    <property type="match status" value="1"/>
</dbReference>
<keyword evidence="6" id="KW-0677">Repeat</keyword>
<evidence type="ECO:0000256" key="10">
    <source>
        <dbReference type="ARBA" id="ARBA00022964"/>
    </source>
</evidence>
<feature type="region of interest" description="Disordered" evidence="17">
    <location>
        <begin position="787"/>
        <end position="819"/>
    </location>
</feature>
<feature type="region of interest" description="Disordered" evidence="17">
    <location>
        <begin position="338"/>
        <end position="375"/>
    </location>
</feature>
<comment type="catalytic activity">
    <reaction evidence="16">
        <text>N(6),N(6),N(6)-trimethyl-L-lysyl(9)-[histone H3] + 2 2-oxoglutarate + 2 O2 = N(6)-methyl-L-lysyl(9)-[histone H3] + 2 formaldehyde + 2 succinate + 2 CO2</text>
        <dbReference type="Rhea" id="RHEA:60200"/>
        <dbReference type="Rhea" id="RHEA-COMP:15538"/>
        <dbReference type="Rhea" id="RHEA-COMP:15542"/>
        <dbReference type="ChEBI" id="CHEBI:15379"/>
        <dbReference type="ChEBI" id="CHEBI:16526"/>
        <dbReference type="ChEBI" id="CHEBI:16810"/>
        <dbReference type="ChEBI" id="CHEBI:16842"/>
        <dbReference type="ChEBI" id="CHEBI:30031"/>
        <dbReference type="ChEBI" id="CHEBI:61929"/>
        <dbReference type="ChEBI" id="CHEBI:61961"/>
        <dbReference type="EC" id="1.14.11.66"/>
    </reaction>
</comment>